<dbReference type="InterPro" id="IPR051598">
    <property type="entry name" value="TSUP/Inactive_protease-like"/>
</dbReference>
<dbReference type="OrthoDB" id="8559161at2"/>
<evidence type="ECO:0000313" key="7">
    <source>
        <dbReference type="Proteomes" id="UP000237056"/>
    </source>
</evidence>
<evidence type="ECO:0000256" key="5">
    <source>
        <dbReference type="RuleBase" id="RU363041"/>
    </source>
</evidence>
<accession>A0A2S4N5Z7</accession>
<dbReference type="GO" id="GO:0005886">
    <property type="term" value="C:plasma membrane"/>
    <property type="evidence" value="ECO:0007669"/>
    <property type="project" value="UniProtKB-SubCell"/>
</dbReference>
<keyword evidence="2 5" id="KW-0812">Transmembrane</keyword>
<dbReference type="RefSeq" id="WP_103726632.1">
    <property type="nucleotide sequence ID" value="NZ_PQNY01000013.1"/>
</dbReference>
<sequence length="265" mass="28953">MYTTQIIGYLLAVFIGISLGLLGSGGSILSVPIFVYVFKIEPVLATTYSLFVVGITALFAGIQKALQKLVDFNKVVLFGIPTIASVLFTRKIIVAHIPKYITIYPEYSVSKSMLIMLVFAVVMFFAALQMIRPLQITKEKETQSSYVLIIFYGLLIGAIAGFVGAGGGFLIIPALLLLAKTPMKIAVGTSLFIVALQSLMGFLGDVSSSNIDWKLLLQFTSFAFFGVFIGNKLSYKIPANTLKVYFGYFIIVMAIFIVFKEVVLA</sequence>
<name>A0A2S4N5Z7_9FLAO</name>
<keyword evidence="7" id="KW-1185">Reference proteome</keyword>
<protein>
    <recommendedName>
        <fullName evidence="5">Probable membrane transporter protein</fullName>
    </recommendedName>
</protein>
<feature type="transmembrane region" description="Helical" evidence="5">
    <location>
        <begin position="185"/>
        <end position="203"/>
    </location>
</feature>
<evidence type="ECO:0000256" key="4">
    <source>
        <dbReference type="ARBA" id="ARBA00023136"/>
    </source>
</evidence>
<comment type="subcellular location">
    <subcellularLocation>
        <location evidence="5">Cell membrane</location>
        <topology evidence="5">Multi-pass membrane protein</topology>
    </subcellularLocation>
    <subcellularLocation>
        <location evidence="1">Membrane</location>
        <topology evidence="1">Multi-pass membrane protein</topology>
    </subcellularLocation>
</comment>
<dbReference type="PANTHER" id="PTHR43701">
    <property type="entry name" value="MEMBRANE TRANSPORTER PROTEIN MJ0441-RELATED"/>
    <property type="match status" value="1"/>
</dbReference>
<keyword evidence="4 5" id="KW-0472">Membrane</keyword>
<organism evidence="6 7">
    <name type="scientific">Flavobacterium croceum DSM 17960</name>
    <dbReference type="NCBI Taxonomy" id="1121886"/>
    <lineage>
        <taxon>Bacteria</taxon>
        <taxon>Pseudomonadati</taxon>
        <taxon>Bacteroidota</taxon>
        <taxon>Flavobacteriia</taxon>
        <taxon>Flavobacteriales</taxon>
        <taxon>Flavobacteriaceae</taxon>
        <taxon>Flavobacterium</taxon>
    </lineage>
</organism>
<dbReference type="Proteomes" id="UP000237056">
    <property type="component" value="Unassembled WGS sequence"/>
</dbReference>
<dbReference type="Pfam" id="PF01925">
    <property type="entry name" value="TauE"/>
    <property type="match status" value="1"/>
</dbReference>
<comment type="caution">
    <text evidence="6">The sequence shown here is derived from an EMBL/GenBank/DDBJ whole genome shotgun (WGS) entry which is preliminary data.</text>
</comment>
<evidence type="ECO:0000313" key="6">
    <source>
        <dbReference type="EMBL" id="POS01142.1"/>
    </source>
</evidence>
<keyword evidence="5" id="KW-1003">Cell membrane</keyword>
<feature type="transmembrane region" description="Helical" evidence="5">
    <location>
        <begin position="245"/>
        <end position="264"/>
    </location>
</feature>
<gene>
    <name evidence="6" type="ORF">Q361_11321</name>
</gene>
<feature type="transmembrane region" description="Helical" evidence="5">
    <location>
        <begin position="7"/>
        <end position="37"/>
    </location>
</feature>
<feature type="transmembrane region" description="Helical" evidence="5">
    <location>
        <begin position="75"/>
        <end position="93"/>
    </location>
</feature>
<dbReference type="EMBL" id="PQNY01000013">
    <property type="protein sequence ID" value="POS01142.1"/>
    <property type="molecule type" value="Genomic_DNA"/>
</dbReference>
<dbReference type="AlphaFoldDB" id="A0A2S4N5Z7"/>
<feature type="transmembrane region" description="Helical" evidence="5">
    <location>
        <begin position="146"/>
        <end position="179"/>
    </location>
</feature>
<dbReference type="InterPro" id="IPR002781">
    <property type="entry name" value="TM_pro_TauE-like"/>
</dbReference>
<keyword evidence="3 5" id="KW-1133">Transmembrane helix</keyword>
<evidence type="ECO:0000256" key="3">
    <source>
        <dbReference type="ARBA" id="ARBA00022989"/>
    </source>
</evidence>
<feature type="transmembrane region" description="Helical" evidence="5">
    <location>
        <begin position="113"/>
        <end position="134"/>
    </location>
</feature>
<feature type="transmembrane region" description="Helical" evidence="5">
    <location>
        <begin position="215"/>
        <end position="233"/>
    </location>
</feature>
<feature type="transmembrane region" description="Helical" evidence="5">
    <location>
        <begin position="43"/>
        <end position="63"/>
    </location>
</feature>
<evidence type="ECO:0000256" key="1">
    <source>
        <dbReference type="ARBA" id="ARBA00004141"/>
    </source>
</evidence>
<comment type="similarity">
    <text evidence="5">Belongs to the 4-toluene sulfonate uptake permease (TSUP) (TC 2.A.102) family.</text>
</comment>
<reference evidence="6 7" key="1">
    <citation type="submission" date="2018-01" db="EMBL/GenBank/DDBJ databases">
        <title>Genomic Encyclopedia of Type Strains, Phase I: the one thousand microbial genomes (KMG-I) project.</title>
        <authorList>
            <person name="Goeker M."/>
        </authorList>
    </citation>
    <scope>NUCLEOTIDE SEQUENCE [LARGE SCALE GENOMIC DNA]</scope>
    <source>
        <strain evidence="6 7">DSM 17960</strain>
    </source>
</reference>
<evidence type="ECO:0000256" key="2">
    <source>
        <dbReference type="ARBA" id="ARBA00022692"/>
    </source>
</evidence>
<proteinExistence type="inferred from homology"/>
<dbReference type="PANTHER" id="PTHR43701:SF2">
    <property type="entry name" value="MEMBRANE TRANSPORTER PROTEIN YJNA-RELATED"/>
    <property type="match status" value="1"/>
</dbReference>